<dbReference type="HAMAP" id="MF_00227">
    <property type="entry name" value="RNase_P"/>
    <property type="match status" value="1"/>
</dbReference>
<accession>A0A4Y8VQF9</accession>
<evidence type="ECO:0000256" key="7">
    <source>
        <dbReference type="HAMAP-Rule" id="MF_00227"/>
    </source>
</evidence>
<dbReference type="Proteomes" id="UP000297872">
    <property type="component" value="Unassembled WGS sequence"/>
</dbReference>
<keyword evidence="4 7" id="KW-0255">Endonuclease</keyword>
<keyword evidence="3 7" id="KW-0540">Nuclease</keyword>
<dbReference type="InterPro" id="IPR020539">
    <property type="entry name" value="RNase_P_CS"/>
</dbReference>
<dbReference type="EC" id="3.1.26.5" evidence="7"/>
<evidence type="ECO:0000256" key="5">
    <source>
        <dbReference type="ARBA" id="ARBA00022801"/>
    </source>
</evidence>
<dbReference type="EMBL" id="SGVY01000010">
    <property type="protein sequence ID" value="TFH82822.1"/>
    <property type="molecule type" value="Genomic_DNA"/>
</dbReference>
<dbReference type="OrthoDB" id="1524972at2"/>
<evidence type="ECO:0000313" key="9">
    <source>
        <dbReference type="Proteomes" id="UP000297872"/>
    </source>
</evidence>
<comment type="similarity">
    <text evidence="7">Belongs to the RnpA family.</text>
</comment>
<dbReference type="GeneID" id="302994784"/>
<organism evidence="8 9">
    <name type="scientific">Segatella hominis</name>
    <dbReference type="NCBI Taxonomy" id="2518605"/>
    <lineage>
        <taxon>Bacteria</taxon>
        <taxon>Pseudomonadati</taxon>
        <taxon>Bacteroidota</taxon>
        <taxon>Bacteroidia</taxon>
        <taxon>Bacteroidales</taxon>
        <taxon>Prevotellaceae</taxon>
        <taxon>Segatella</taxon>
    </lineage>
</organism>
<dbReference type="SUPFAM" id="SSF54211">
    <property type="entry name" value="Ribosomal protein S5 domain 2-like"/>
    <property type="match status" value="1"/>
</dbReference>
<name>A0A4Y8VQF9_9BACT</name>
<evidence type="ECO:0000256" key="2">
    <source>
        <dbReference type="ARBA" id="ARBA00022694"/>
    </source>
</evidence>
<dbReference type="AlphaFoldDB" id="A0A4Y8VQF9"/>
<dbReference type="Gene3D" id="3.30.230.10">
    <property type="match status" value="1"/>
</dbReference>
<dbReference type="GO" id="GO:0004526">
    <property type="term" value="F:ribonuclease P activity"/>
    <property type="evidence" value="ECO:0007669"/>
    <property type="project" value="UniProtKB-UniRule"/>
</dbReference>
<dbReference type="PROSITE" id="PS00648">
    <property type="entry name" value="RIBONUCLEASE_P"/>
    <property type="match status" value="1"/>
</dbReference>
<keyword evidence="5 7" id="KW-0378">Hydrolase</keyword>
<dbReference type="RefSeq" id="WP_022110591.1">
    <property type="nucleotide sequence ID" value="NZ_SGVY01000010.1"/>
</dbReference>
<dbReference type="InterPro" id="IPR020568">
    <property type="entry name" value="Ribosomal_Su5_D2-typ_SF"/>
</dbReference>
<dbReference type="GO" id="GO:0001682">
    <property type="term" value="P:tRNA 5'-leader removal"/>
    <property type="evidence" value="ECO:0007669"/>
    <property type="project" value="UniProtKB-UniRule"/>
</dbReference>
<proteinExistence type="inferred from homology"/>
<evidence type="ECO:0000256" key="3">
    <source>
        <dbReference type="ARBA" id="ARBA00022722"/>
    </source>
</evidence>
<evidence type="ECO:0000256" key="6">
    <source>
        <dbReference type="ARBA" id="ARBA00022884"/>
    </source>
</evidence>
<keyword evidence="2 7" id="KW-0819">tRNA processing</keyword>
<comment type="function">
    <text evidence="1 7">RNaseP catalyzes the removal of the 5'-leader sequence from pre-tRNA to produce the mature 5'-terminus. It can also cleave other RNA substrates such as 4.5S RNA. The protein component plays an auxiliary but essential role in vivo by binding to the 5'-leader sequence and broadening the substrate specificity of the ribozyme.</text>
</comment>
<evidence type="ECO:0000313" key="8">
    <source>
        <dbReference type="EMBL" id="TFH82822.1"/>
    </source>
</evidence>
<protein>
    <recommendedName>
        <fullName evidence="7">Ribonuclease P protein component</fullName>
        <shortName evidence="7">RNase P protein</shortName>
        <shortName evidence="7">RNaseP protein</shortName>
        <ecNumber evidence="7">3.1.26.5</ecNumber>
    </recommendedName>
    <alternativeName>
        <fullName evidence="7">Protein C5</fullName>
    </alternativeName>
</protein>
<gene>
    <name evidence="7 8" type="primary">rnpA</name>
    <name evidence="8" type="ORF">EXN75_05675</name>
</gene>
<keyword evidence="6 7" id="KW-0694">RNA-binding</keyword>
<keyword evidence="9" id="KW-1185">Reference proteome</keyword>
<sequence length="135" mass="15836">MSEQKTFTLPKQERLCSRTLIEQLFLGHSQHKKEWPVRVVYQVVKRKDEDDAQAEVLMSVSKRYFKRAVKRNLVKRQLRESYRLHKAILTDVLALHPDTKILIAFIWLSGQTYDSVKVEKAVKAALEKIVDSLEQ</sequence>
<comment type="caution">
    <text evidence="8">The sequence shown here is derived from an EMBL/GenBank/DDBJ whole genome shotgun (WGS) entry which is preliminary data.</text>
</comment>
<comment type="catalytic activity">
    <reaction evidence="7">
        <text>Endonucleolytic cleavage of RNA, removing 5'-extranucleotides from tRNA precursor.</text>
        <dbReference type="EC" id="3.1.26.5"/>
    </reaction>
</comment>
<dbReference type="InterPro" id="IPR014721">
    <property type="entry name" value="Ribsml_uS5_D2-typ_fold_subgr"/>
</dbReference>
<dbReference type="InterPro" id="IPR000100">
    <property type="entry name" value="RNase_P"/>
</dbReference>
<evidence type="ECO:0000256" key="4">
    <source>
        <dbReference type="ARBA" id="ARBA00022759"/>
    </source>
</evidence>
<comment type="subunit">
    <text evidence="7">Consists of a catalytic RNA component (M1 or rnpB) and a protein subunit.</text>
</comment>
<evidence type="ECO:0000256" key="1">
    <source>
        <dbReference type="ARBA" id="ARBA00002663"/>
    </source>
</evidence>
<reference evidence="8 9" key="1">
    <citation type="submission" date="2019-02" db="EMBL/GenBank/DDBJ databases">
        <title>Draft Genome Sequence of the Prevotella sp. BCRC 81118, Isolated from Human Feces.</title>
        <authorList>
            <person name="Huang C.-H."/>
        </authorList>
    </citation>
    <scope>NUCLEOTIDE SEQUENCE [LARGE SCALE GENOMIC DNA]</scope>
    <source>
        <strain evidence="8 9">BCRC 81118</strain>
    </source>
</reference>
<dbReference type="Pfam" id="PF00825">
    <property type="entry name" value="Ribonuclease_P"/>
    <property type="match status" value="1"/>
</dbReference>
<dbReference type="GO" id="GO:0000049">
    <property type="term" value="F:tRNA binding"/>
    <property type="evidence" value="ECO:0007669"/>
    <property type="project" value="UniProtKB-UniRule"/>
</dbReference>